<dbReference type="EMBL" id="ATAY01000012">
    <property type="protein sequence ID" value="EPR13927.1"/>
    <property type="molecule type" value="Genomic_DNA"/>
</dbReference>
<dbReference type="Proteomes" id="UP000016860">
    <property type="component" value="Unassembled WGS sequence"/>
</dbReference>
<accession>U4R5I7</accession>
<dbReference type="RefSeq" id="WP_020814036.1">
    <property type="nucleotide sequence ID" value="NZ_ATAY01000012.1"/>
</dbReference>
<organism evidence="1 2">
    <name type="scientific">Ruminiclostridium papyrosolvens C7</name>
    <dbReference type="NCBI Taxonomy" id="1330534"/>
    <lineage>
        <taxon>Bacteria</taxon>
        <taxon>Bacillati</taxon>
        <taxon>Bacillota</taxon>
        <taxon>Clostridia</taxon>
        <taxon>Eubacteriales</taxon>
        <taxon>Oscillospiraceae</taxon>
        <taxon>Ruminiclostridium</taxon>
    </lineage>
</organism>
<reference evidence="1 2" key="1">
    <citation type="journal article" date="2013" name="Genome Announc.">
        <title>Draft Genome Sequence of the Cellulolytic Bacterium Clostridium papyrosolvens C7 (ATCC 700395).</title>
        <authorList>
            <person name="Zepeda V."/>
            <person name="Dassa B."/>
            <person name="Borovok I."/>
            <person name="Lamed R."/>
            <person name="Bayer E.A."/>
            <person name="Cate J.H."/>
        </authorList>
    </citation>
    <scope>NUCLEOTIDE SEQUENCE [LARGE SCALE GENOMIC DNA]</scope>
    <source>
        <strain evidence="1 2">C7</strain>
    </source>
</reference>
<evidence type="ECO:0008006" key="3">
    <source>
        <dbReference type="Google" id="ProtNLM"/>
    </source>
</evidence>
<sequence length="474" mass="56222">MKNNLLSIDEYRNNPEFYFYKGLRCANKRNLNDAYKHLVKAAELSPENMEYKFNIACFLSEMQKPREANRIFMDILLHYDPTMHDCYFGMGCNSFELGDMKKAAEYFEKYIYFDSDGEFSEEVSEMIFYLKLYNDISGDNRFLRLSQTNLKKARKSLLNNKTDEAVSQLYKAIAFNPMNSDARNLLVLIMLEQQNYKRASNFIATVTNIYSEDIWANSLKIYNLYHTRKYSRVEKLLKILPFRSIYNRKDLLCIATTLIIFNKIDELIHLLETYIVEYSDLFICALLLIGYISTKNYGKANQIINNLQSIKTLDKNFSDWIKKVSEFIKEDNSEVSVLEEYKEIFRIIGEPEDYMYSPFRYKKIFENVTKPRHRTLRKIPKKYNSVVECAVLHKEIMYVPEYEKEIIQILYNIIYQTGELLIENEKDIVALSAAIEYIYCKENFIEMEKEELIQKYGISSIALNKVLKKIKYKE</sequence>
<dbReference type="OrthoDB" id="600613at2"/>
<proteinExistence type="predicted"/>
<evidence type="ECO:0000313" key="1">
    <source>
        <dbReference type="EMBL" id="EPR13927.1"/>
    </source>
</evidence>
<dbReference type="Pfam" id="PF14559">
    <property type="entry name" value="TPR_19"/>
    <property type="match status" value="1"/>
</dbReference>
<name>U4R5I7_9FIRM</name>
<protein>
    <recommendedName>
        <fullName evidence="3">Tetratricopeptide repeat protein</fullName>
    </recommendedName>
</protein>
<dbReference type="SMART" id="SM00028">
    <property type="entry name" value="TPR"/>
    <property type="match status" value="3"/>
</dbReference>
<comment type="caution">
    <text evidence="1">The sequence shown here is derived from an EMBL/GenBank/DDBJ whole genome shotgun (WGS) entry which is preliminary data.</text>
</comment>
<dbReference type="SUPFAM" id="SSF48452">
    <property type="entry name" value="TPR-like"/>
    <property type="match status" value="2"/>
</dbReference>
<gene>
    <name evidence="1" type="ORF">L323_01975</name>
</gene>
<dbReference type="InterPro" id="IPR011990">
    <property type="entry name" value="TPR-like_helical_dom_sf"/>
</dbReference>
<dbReference type="InterPro" id="IPR019734">
    <property type="entry name" value="TPR_rpt"/>
</dbReference>
<dbReference type="AlphaFoldDB" id="U4R5I7"/>
<dbReference type="PATRIC" id="fig|1330534.3.peg.392"/>
<dbReference type="Gene3D" id="1.25.40.10">
    <property type="entry name" value="Tetratricopeptide repeat domain"/>
    <property type="match status" value="2"/>
</dbReference>
<dbReference type="STRING" id="1330534.L323_01975"/>
<evidence type="ECO:0000313" key="2">
    <source>
        <dbReference type="Proteomes" id="UP000016860"/>
    </source>
</evidence>